<accession>A0A4V2F1N3</accession>
<comment type="caution">
    <text evidence="2">The sequence shown here is derived from an EMBL/GenBank/DDBJ whole genome shotgun (WGS) entry which is preliminary data.</text>
</comment>
<reference evidence="2 3" key="1">
    <citation type="submission" date="2019-02" db="EMBL/GenBank/DDBJ databases">
        <title>Genomic Encyclopedia of Type Strains, Phase IV (KMG-IV): sequencing the most valuable type-strain genomes for metagenomic binning, comparative biology and taxonomic classification.</title>
        <authorList>
            <person name="Goeker M."/>
        </authorList>
    </citation>
    <scope>NUCLEOTIDE SEQUENCE [LARGE SCALE GENOMIC DNA]</scope>
    <source>
        <strain evidence="2 3">DSM 18116</strain>
    </source>
</reference>
<organism evidence="2 3">
    <name type="scientific">Pseudobacter ginsenosidimutans</name>
    <dbReference type="NCBI Taxonomy" id="661488"/>
    <lineage>
        <taxon>Bacteria</taxon>
        <taxon>Pseudomonadati</taxon>
        <taxon>Bacteroidota</taxon>
        <taxon>Chitinophagia</taxon>
        <taxon>Chitinophagales</taxon>
        <taxon>Chitinophagaceae</taxon>
        <taxon>Pseudobacter</taxon>
    </lineage>
</organism>
<feature type="transmembrane region" description="Helical" evidence="1">
    <location>
        <begin position="76"/>
        <end position="95"/>
    </location>
</feature>
<evidence type="ECO:0000313" key="2">
    <source>
        <dbReference type="EMBL" id="RZS74376.1"/>
    </source>
</evidence>
<keyword evidence="3" id="KW-1185">Reference proteome</keyword>
<keyword evidence="1" id="KW-0812">Transmembrane</keyword>
<dbReference type="OrthoDB" id="678581at2"/>
<sequence>MAAVEERNETGQLADDVIELVQTYYKLTLVTATRKSSGVAASIVVVLIISVFFLLVIAFGGLSLGYWLGNILSNMATGYLITAGFYLLVAFILIVSRKKLFAYVRNIIVRKIYE</sequence>
<keyword evidence="1" id="KW-1133">Transmembrane helix</keyword>
<keyword evidence="1" id="KW-0472">Membrane</keyword>
<proteinExistence type="predicted"/>
<protein>
    <submittedName>
        <fullName evidence="2">Uncharacterized protein</fullName>
    </submittedName>
</protein>
<dbReference type="Proteomes" id="UP000293874">
    <property type="component" value="Unassembled WGS sequence"/>
</dbReference>
<name>A0A4V2F1N3_9BACT</name>
<evidence type="ECO:0000313" key="3">
    <source>
        <dbReference type="Proteomes" id="UP000293874"/>
    </source>
</evidence>
<dbReference type="EMBL" id="SGXA01000001">
    <property type="protein sequence ID" value="RZS74376.1"/>
    <property type="molecule type" value="Genomic_DNA"/>
</dbReference>
<evidence type="ECO:0000256" key="1">
    <source>
        <dbReference type="SAM" id="Phobius"/>
    </source>
</evidence>
<feature type="transmembrane region" description="Helical" evidence="1">
    <location>
        <begin position="39"/>
        <end position="64"/>
    </location>
</feature>
<dbReference type="RefSeq" id="WP_130538848.1">
    <property type="nucleotide sequence ID" value="NZ_CP042431.1"/>
</dbReference>
<gene>
    <name evidence="2" type="ORF">EV199_0223</name>
</gene>
<dbReference type="AlphaFoldDB" id="A0A4V2F1N3"/>